<keyword evidence="2" id="KW-0472">Membrane</keyword>
<evidence type="ECO:0000256" key="1">
    <source>
        <dbReference type="SAM" id="MobiDB-lite"/>
    </source>
</evidence>
<protein>
    <submittedName>
        <fullName evidence="3">Uncharacterized protein</fullName>
    </submittedName>
</protein>
<accession>A0A6S6VJG9</accession>
<keyword evidence="2" id="KW-1133">Transmembrane helix</keyword>
<dbReference type="Proteomes" id="UP000472372">
    <property type="component" value="Chromosome 2"/>
</dbReference>
<reference evidence="3" key="1">
    <citation type="submission" date="2021-02" db="EMBL/GenBank/DDBJ databases">
        <authorList>
            <person name="Syme A R."/>
            <person name="Syme A R."/>
            <person name="Moolhuijzen P."/>
        </authorList>
    </citation>
    <scope>NUCLEOTIDE SEQUENCE</scope>
    <source>
        <strain evidence="3">W1-1</strain>
    </source>
</reference>
<sequence length="208" mass="22878">MAPIPVDNNLNANTDLKAKPDSKYWTKANIALTIVISLVFLAVILFAIIFLLHRLHEKKKLANRKSDTAGLLANEDKTNNMFSRHRASSVTLYVDSEADARNKRSSTETMHLVPLQVTPVEEARDPIDDSTESSSSGSGVSSLSRQSNLTVSSMLLSPMSSTADSDRPTGRPRSTSTTSTRSQRARYYETTPAVDMPQIPKIVHTMSQ</sequence>
<gene>
    <name evidence="3" type="ORF">PTTW11_02121</name>
</gene>
<evidence type="ECO:0000313" key="3">
    <source>
        <dbReference type="EMBL" id="CAE7011050.1"/>
    </source>
</evidence>
<feature type="compositionally biased region" description="Low complexity" evidence="1">
    <location>
        <begin position="171"/>
        <end position="182"/>
    </location>
</feature>
<name>A0A6S6VJG9_9PLEO</name>
<organism evidence="3 4">
    <name type="scientific">Pyrenophora teres f. teres</name>
    <dbReference type="NCBI Taxonomy" id="97479"/>
    <lineage>
        <taxon>Eukaryota</taxon>
        <taxon>Fungi</taxon>
        <taxon>Dikarya</taxon>
        <taxon>Ascomycota</taxon>
        <taxon>Pezizomycotina</taxon>
        <taxon>Dothideomycetes</taxon>
        <taxon>Pleosporomycetidae</taxon>
        <taxon>Pleosporales</taxon>
        <taxon>Pleosporineae</taxon>
        <taxon>Pleosporaceae</taxon>
        <taxon>Pyrenophora</taxon>
    </lineage>
</organism>
<keyword evidence="2" id="KW-0812">Transmembrane</keyword>
<feature type="transmembrane region" description="Helical" evidence="2">
    <location>
        <begin position="30"/>
        <end position="52"/>
    </location>
</feature>
<proteinExistence type="predicted"/>
<dbReference type="EMBL" id="HG992978">
    <property type="protein sequence ID" value="CAE7011050.1"/>
    <property type="molecule type" value="Genomic_DNA"/>
</dbReference>
<feature type="compositionally biased region" description="Low complexity" evidence="1">
    <location>
        <begin position="132"/>
        <end position="147"/>
    </location>
</feature>
<evidence type="ECO:0000313" key="4">
    <source>
        <dbReference type="Proteomes" id="UP000472372"/>
    </source>
</evidence>
<feature type="region of interest" description="Disordered" evidence="1">
    <location>
        <begin position="100"/>
        <end position="208"/>
    </location>
</feature>
<dbReference type="AlphaFoldDB" id="A0A6S6VJG9"/>
<feature type="compositionally biased region" description="Polar residues" evidence="1">
    <location>
        <begin position="148"/>
        <end position="163"/>
    </location>
</feature>
<evidence type="ECO:0000256" key="2">
    <source>
        <dbReference type="SAM" id="Phobius"/>
    </source>
</evidence>